<reference evidence="11" key="1">
    <citation type="journal article" date="2019" name="Int. J. Syst. Evol. Microbiol.">
        <title>The Global Catalogue of Microorganisms (GCM) 10K type strain sequencing project: providing services to taxonomists for standard genome sequencing and annotation.</title>
        <authorList>
            <consortium name="The Broad Institute Genomics Platform"/>
            <consortium name="The Broad Institute Genome Sequencing Center for Infectious Disease"/>
            <person name="Wu L."/>
            <person name="Ma J."/>
        </authorList>
    </citation>
    <scope>NUCLEOTIDE SEQUENCE [LARGE SCALE GENOMIC DNA]</scope>
    <source>
        <strain evidence="11">CECT 8288</strain>
    </source>
</reference>
<keyword evidence="7" id="KW-0998">Cell outer membrane</keyword>
<comment type="caution">
    <text evidence="10">The sequence shown here is derived from an EMBL/GenBank/DDBJ whole genome shotgun (WGS) entry which is preliminary data.</text>
</comment>
<keyword evidence="5" id="KW-0812">Transmembrane</keyword>
<evidence type="ECO:0000256" key="8">
    <source>
        <dbReference type="SAM" id="Coils"/>
    </source>
</evidence>
<organism evidence="10 11">
    <name type="scientific">Reinekea marina</name>
    <dbReference type="NCBI Taxonomy" id="1310421"/>
    <lineage>
        <taxon>Bacteria</taxon>
        <taxon>Pseudomonadati</taxon>
        <taxon>Pseudomonadota</taxon>
        <taxon>Gammaproteobacteria</taxon>
        <taxon>Oceanospirillales</taxon>
        <taxon>Saccharospirillaceae</taxon>
        <taxon>Reinekea</taxon>
    </lineage>
</organism>
<dbReference type="SUPFAM" id="SSF56954">
    <property type="entry name" value="Outer membrane efflux proteins (OEP)"/>
    <property type="match status" value="1"/>
</dbReference>
<evidence type="ECO:0000256" key="6">
    <source>
        <dbReference type="ARBA" id="ARBA00023136"/>
    </source>
</evidence>
<name>A0ABV7WT62_9GAMM</name>
<dbReference type="InterPro" id="IPR003423">
    <property type="entry name" value="OMP_efflux"/>
</dbReference>
<evidence type="ECO:0000313" key="10">
    <source>
        <dbReference type="EMBL" id="MFC3701643.1"/>
    </source>
</evidence>
<dbReference type="Gene3D" id="1.20.1600.10">
    <property type="entry name" value="Outer membrane efflux proteins (OEP)"/>
    <property type="match status" value="1"/>
</dbReference>
<dbReference type="Proteomes" id="UP001595710">
    <property type="component" value="Unassembled WGS sequence"/>
</dbReference>
<evidence type="ECO:0000256" key="5">
    <source>
        <dbReference type="ARBA" id="ARBA00022692"/>
    </source>
</evidence>
<dbReference type="InterPro" id="IPR010130">
    <property type="entry name" value="T1SS_OMP_TolC"/>
</dbReference>
<gene>
    <name evidence="10" type="ORF">ACFOND_08345</name>
</gene>
<dbReference type="NCBIfam" id="TIGR01844">
    <property type="entry name" value="type_I_sec_TolC"/>
    <property type="match status" value="1"/>
</dbReference>
<dbReference type="EMBL" id="JBHRYN010000010">
    <property type="protein sequence ID" value="MFC3701643.1"/>
    <property type="molecule type" value="Genomic_DNA"/>
</dbReference>
<comment type="subcellular location">
    <subcellularLocation>
        <location evidence="1">Cell outer membrane</location>
    </subcellularLocation>
</comment>
<comment type="similarity">
    <text evidence="2">Belongs to the outer membrane factor (OMF) (TC 1.B.17) family.</text>
</comment>
<accession>A0ABV7WT62</accession>
<dbReference type="PANTHER" id="PTHR30026:SF20">
    <property type="entry name" value="OUTER MEMBRANE PROTEIN TOLC"/>
    <property type="match status" value="1"/>
</dbReference>
<protein>
    <submittedName>
        <fullName evidence="10">TolC family outer membrane protein</fullName>
    </submittedName>
</protein>
<sequence length="441" mass="47815">MQTKQWIACLSFVAATGAASASQSIIDTYKQALENDTGLEITRLQEQLAQEQVSSGLANLLPSVSASASYGVNSENGEDAFTPYFGVQSIGAGVSLNQNLFNLAAFSAYDALKVNASAAEIATKLKEQELIVDVAQNYISVMRAQDALEVAKAQVEAVERQYDQTNQRYEVGLVTITDVLDASAALDQSKVALIRAEAQYDIAMQTVSISTGADFEGAKKLSDAMPIKAPAIEGMQSWIDFAIENHPSILKAKKDMENGELALRATKQTKLPSLTGSISVNYNDSFGDDIATDYSDETHWSASYGLRISVPLYTGGSTEADIAMKGIQNNIAEQSLIAQQRAKQVMVGNYYRTVRADALNVEAQRQALKSRESALQATEVGYDVGTRNIVEVLNAQLAVFNAQNALNNSRYDYVLNLLQLKNEAGQLSIADLEEIEKFLID</sequence>
<evidence type="ECO:0000256" key="4">
    <source>
        <dbReference type="ARBA" id="ARBA00022452"/>
    </source>
</evidence>
<evidence type="ECO:0000256" key="7">
    <source>
        <dbReference type="ARBA" id="ARBA00023237"/>
    </source>
</evidence>
<dbReference type="PANTHER" id="PTHR30026">
    <property type="entry name" value="OUTER MEMBRANE PROTEIN TOLC"/>
    <property type="match status" value="1"/>
</dbReference>
<proteinExistence type="inferred from homology"/>
<keyword evidence="9" id="KW-0732">Signal</keyword>
<dbReference type="InterPro" id="IPR051906">
    <property type="entry name" value="TolC-like"/>
</dbReference>
<keyword evidence="6" id="KW-0472">Membrane</keyword>
<evidence type="ECO:0000256" key="2">
    <source>
        <dbReference type="ARBA" id="ARBA00007613"/>
    </source>
</evidence>
<evidence type="ECO:0000313" key="11">
    <source>
        <dbReference type="Proteomes" id="UP001595710"/>
    </source>
</evidence>
<dbReference type="RefSeq" id="WP_290280661.1">
    <property type="nucleotide sequence ID" value="NZ_JAUFQI010000001.1"/>
</dbReference>
<keyword evidence="11" id="KW-1185">Reference proteome</keyword>
<feature type="chain" id="PRO_5047420709" evidence="9">
    <location>
        <begin position="22"/>
        <end position="441"/>
    </location>
</feature>
<evidence type="ECO:0000256" key="3">
    <source>
        <dbReference type="ARBA" id="ARBA00022448"/>
    </source>
</evidence>
<keyword evidence="4" id="KW-1134">Transmembrane beta strand</keyword>
<feature type="coiled-coil region" evidence="8">
    <location>
        <begin position="141"/>
        <end position="168"/>
    </location>
</feature>
<keyword evidence="3" id="KW-0813">Transport</keyword>
<dbReference type="Pfam" id="PF02321">
    <property type="entry name" value="OEP"/>
    <property type="match status" value="2"/>
</dbReference>
<feature type="signal peptide" evidence="9">
    <location>
        <begin position="1"/>
        <end position="21"/>
    </location>
</feature>
<evidence type="ECO:0000256" key="1">
    <source>
        <dbReference type="ARBA" id="ARBA00004442"/>
    </source>
</evidence>
<evidence type="ECO:0000256" key="9">
    <source>
        <dbReference type="SAM" id="SignalP"/>
    </source>
</evidence>
<keyword evidence="8" id="KW-0175">Coiled coil</keyword>